<sequence>MALLDTGVRDDHARMPRLVQVTTEQAQIPEEDATKACDLNSDDRDSEGAQVLAVVHLFVAAVIARLCSLSPLASIASTFSLISSFSCFGHETRDRSILSLSSPAFAALIGLAPDRSTPNHSDQPFLALDFG</sequence>
<keyword evidence="2" id="KW-1185">Reference proteome</keyword>
<gene>
    <name evidence="1" type="ORF">TIFTF001_035837</name>
</gene>
<evidence type="ECO:0000313" key="2">
    <source>
        <dbReference type="Proteomes" id="UP001187192"/>
    </source>
</evidence>
<dbReference type="AlphaFoldDB" id="A0AA88E5P4"/>
<name>A0AA88E5P4_FICCA</name>
<evidence type="ECO:0000313" key="1">
    <source>
        <dbReference type="EMBL" id="GMN66775.1"/>
    </source>
</evidence>
<accession>A0AA88E5P4</accession>
<organism evidence="1 2">
    <name type="scientific">Ficus carica</name>
    <name type="common">Common fig</name>
    <dbReference type="NCBI Taxonomy" id="3494"/>
    <lineage>
        <taxon>Eukaryota</taxon>
        <taxon>Viridiplantae</taxon>
        <taxon>Streptophyta</taxon>
        <taxon>Embryophyta</taxon>
        <taxon>Tracheophyta</taxon>
        <taxon>Spermatophyta</taxon>
        <taxon>Magnoliopsida</taxon>
        <taxon>eudicotyledons</taxon>
        <taxon>Gunneridae</taxon>
        <taxon>Pentapetalae</taxon>
        <taxon>rosids</taxon>
        <taxon>fabids</taxon>
        <taxon>Rosales</taxon>
        <taxon>Moraceae</taxon>
        <taxon>Ficeae</taxon>
        <taxon>Ficus</taxon>
    </lineage>
</organism>
<protein>
    <submittedName>
        <fullName evidence="1">Uncharacterized protein</fullName>
    </submittedName>
</protein>
<comment type="caution">
    <text evidence="1">The sequence shown here is derived from an EMBL/GenBank/DDBJ whole genome shotgun (WGS) entry which is preliminary data.</text>
</comment>
<proteinExistence type="predicted"/>
<reference evidence="1" key="1">
    <citation type="submission" date="2023-07" db="EMBL/GenBank/DDBJ databases">
        <title>draft genome sequence of fig (Ficus carica).</title>
        <authorList>
            <person name="Takahashi T."/>
            <person name="Nishimura K."/>
        </authorList>
    </citation>
    <scope>NUCLEOTIDE SEQUENCE</scope>
</reference>
<dbReference type="Proteomes" id="UP001187192">
    <property type="component" value="Unassembled WGS sequence"/>
</dbReference>
<dbReference type="EMBL" id="BTGU01000363">
    <property type="protein sequence ID" value="GMN66775.1"/>
    <property type="molecule type" value="Genomic_DNA"/>
</dbReference>